<accession>A0ABZ0QQU0</accession>
<feature type="region of interest" description="Disordered" evidence="1">
    <location>
        <begin position="56"/>
        <end position="88"/>
    </location>
</feature>
<keyword evidence="3" id="KW-1185">Reference proteome</keyword>
<sequence length="483" mass="51401">MMDPLVIGIAQRPDPLRERLERELVDYAPLAAALGLSPPQVVEHRREGWCFLAVHGPVPPQRQREPRERDPVPGPAGGRIPSAAASSLSTGRHPAWWSVLAGLAGEMGSFRAEGGLAPPQSPGAPRQAQAGRPAPTGPAAPARTGLTAAAAPADGSDASPATAPADGRGDAAPPTAPADGRGGPRPPRAARDPGRSQGVGDDAAAPAASPGGASRGTRGRARSPGAAAAADIATGDAMAPLLRDWEARVVRAVVAYVHEDHRWLLVQRFLKRRYAHLAPDERLEVVDAVRRRMAAAAARDARLRHLLTRRVAEYVQGARLLLIDGFLRFRCREYVETLELAADRAVDEYLLDREYREFVQLLRQFVDLQVPRLSVVHVLVEPSGSFILTDEAGRPLAAPTGEGPVPNAGPGVAADAGDALLSALVMVGARRFVVHVRRRARGLSRETRELLDQVFGDRVELCPGCARCRSRARRPAAPAPGSR</sequence>
<evidence type="ECO:0000313" key="2">
    <source>
        <dbReference type="EMBL" id="WPD19831.1"/>
    </source>
</evidence>
<feature type="region of interest" description="Disordered" evidence="1">
    <location>
        <begin position="111"/>
        <end position="229"/>
    </location>
</feature>
<reference evidence="2 3" key="1">
    <citation type="submission" date="2023-08" db="EMBL/GenBank/DDBJ databases">
        <title>Genome sequence of Thermaerobacter compostii strain Ins1, a spore-forming filamentous bacterium isolated from a deep geothermal reservoir.</title>
        <authorList>
            <person name="Bregnard D."/>
            <person name="Gonzalez D."/>
            <person name="Junier P."/>
        </authorList>
    </citation>
    <scope>NUCLEOTIDE SEQUENCE [LARGE SCALE GENOMIC DNA]</scope>
    <source>
        <strain evidence="2 3">Ins1</strain>
    </source>
</reference>
<dbReference type="Pfam" id="PF08812">
    <property type="entry name" value="YtxC"/>
    <property type="match status" value="1"/>
</dbReference>
<dbReference type="RefSeq" id="WP_318751299.1">
    <property type="nucleotide sequence ID" value="NZ_CP132508.1"/>
</dbReference>
<name>A0ABZ0QQU0_9FIRM</name>
<feature type="compositionally biased region" description="Basic and acidic residues" evidence="1">
    <location>
        <begin position="62"/>
        <end position="71"/>
    </location>
</feature>
<evidence type="ECO:0000313" key="3">
    <source>
        <dbReference type="Proteomes" id="UP001304683"/>
    </source>
</evidence>
<protein>
    <submittedName>
        <fullName evidence="2">Sporulation protein YtxC</fullName>
    </submittedName>
</protein>
<gene>
    <name evidence="2" type="primary">ytxC</name>
    <name evidence="2" type="ORF">Q5761_04040</name>
</gene>
<dbReference type="InterPro" id="IPR014199">
    <property type="entry name" value="Spore_YtxC"/>
</dbReference>
<dbReference type="EMBL" id="CP132508">
    <property type="protein sequence ID" value="WPD19831.1"/>
    <property type="molecule type" value="Genomic_DNA"/>
</dbReference>
<feature type="compositionally biased region" description="Low complexity" evidence="1">
    <location>
        <begin position="200"/>
        <end position="229"/>
    </location>
</feature>
<dbReference type="Proteomes" id="UP001304683">
    <property type="component" value="Chromosome"/>
</dbReference>
<evidence type="ECO:0000256" key="1">
    <source>
        <dbReference type="SAM" id="MobiDB-lite"/>
    </source>
</evidence>
<organism evidence="2 3">
    <name type="scientific">Thermaerobacter composti</name>
    <dbReference type="NCBI Taxonomy" id="554949"/>
    <lineage>
        <taxon>Bacteria</taxon>
        <taxon>Bacillati</taxon>
        <taxon>Bacillota</taxon>
        <taxon>Clostridia</taxon>
        <taxon>Eubacteriales</taxon>
        <taxon>Clostridiales Family XVII. Incertae Sedis</taxon>
        <taxon>Thermaerobacter</taxon>
    </lineage>
</organism>
<proteinExistence type="predicted"/>
<feature type="compositionally biased region" description="Low complexity" evidence="1">
    <location>
        <begin position="123"/>
        <end position="179"/>
    </location>
</feature>